<dbReference type="InterPro" id="IPR024516">
    <property type="entry name" value="Mce_C"/>
</dbReference>
<evidence type="ECO:0000313" key="6">
    <source>
        <dbReference type="Proteomes" id="UP000199501"/>
    </source>
</evidence>
<feature type="region of interest" description="Disordered" evidence="1">
    <location>
        <begin position="321"/>
        <end position="342"/>
    </location>
</feature>
<dbReference type="NCBIfam" id="TIGR00996">
    <property type="entry name" value="Mtu_fam_mce"/>
    <property type="match status" value="1"/>
</dbReference>
<feature type="transmembrane region" description="Helical" evidence="2">
    <location>
        <begin position="12"/>
        <end position="33"/>
    </location>
</feature>
<gene>
    <name evidence="5" type="ORF">SAMN05216174_12314</name>
</gene>
<feature type="domain" description="Mce/MlaD" evidence="3">
    <location>
        <begin position="41"/>
        <end position="116"/>
    </location>
</feature>
<keyword evidence="2" id="KW-0812">Transmembrane</keyword>
<protein>
    <submittedName>
        <fullName evidence="5">Phospholipid/cholesterol/gamma-HCH transport system substrate-binding protein</fullName>
    </submittedName>
</protein>
<sequence>MKQLKGLGGPIVKGLIFTVITVLATSLLGITIANKGTGDALTYRARFSDVTSLNPSDDIRMAGVRVGQVTDIKIVDRRFSEVEFEVDRRWALSPTVTATIKFRNLIGQRYIALDQGTGSGSLKEGTLIPMERTRPALDLTAMFNGFKPLFQALSPEDVNKLSMEVVQVLQGEGGTVESLLKHIGSLTTTLAQKDDVFGRVVGNLNTVLGQMNSRGDQFSALVLTTQELVSGLARDAKPIGEAIDGIAALTTATSGLLEQGREPLRRDIDALGALSKTLADNSPAFDKFIANLPIKYEAIGRTASYGSWLNFYLCSASTDAPPAPGQSPGDIGLPVTDARCRS</sequence>
<evidence type="ECO:0000259" key="3">
    <source>
        <dbReference type="Pfam" id="PF02470"/>
    </source>
</evidence>
<organism evidence="5 6">
    <name type="scientific">Actinokineospora iranica</name>
    <dbReference type="NCBI Taxonomy" id="1271860"/>
    <lineage>
        <taxon>Bacteria</taxon>
        <taxon>Bacillati</taxon>
        <taxon>Actinomycetota</taxon>
        <taxon>Actinomycetes</taxon>
        <taxon>Pseudonocardiales</taxon>
        <taxon>Pseudonocardiaceae</taxon>
        <taxon>Actinokineospora</taxon>
    </lineage>
</organism>
<dbReference type="Pfam" id="PF02470">
    <property type="entry name" value="MlaD"/>
    <property type="match status" value="1"/>
</dbReference>
<dbReference type="PANTHER" id="PTHR33371">
    <property type="entry name" value="INTERMEMBRANE PHOSPHOLIPID TRANSPORT SYSTEM BINDING PROTEIN MLAD-RELATED"/>
    <property type="match status" value="1"/>
</dbReference>
<dbReference type="InterPro" id="IPR005693">
    <property type="entry name" value="Mce"/>
</dbReference>
<feature type="domain" description="Mammalian cell entry C-terminal" evidence="4">
    <location>
        <begin position="121"/>
        <end position="315"/>
    </location>
</feature>
<keyword evidence="2" id="KW-1133">Transmembrane helix</keyword>
<evidence type="ECO:0000259" key="4">
    <source>
        <dbReference type="Pfam" id="PF11887"/>
    </source>
</evidence>
<dbReference type="PANTHER" id="PTHR33371:SF17">
    <property type="entry name" value="MCE-FAMILY PROTEIN MCE1B"/>
    <property type="match status" value="1"/>
</dbReference>
<dbReference type="AlphaFoldDB" id="A0A1G6YRR4"/>
<dbReference type="Proteomes" id="UP000199501">
    <property type="component" value="Unassembled WGS sequence"/>
</dbReference>
<proteinExistence type="predicted"/>
<dbReference type="STRING" id="1271860.SAMN05216174_12314"/>
<dbReference type="Pfam" id="PF11887">
    <property type="entry name" value="Mce4_CUP1"/>
    <property type="match status" value="1"/>
</dbReference>
<dbReference type="GO" id="GO:0051701">
    <property type="term" value="P:biological process involved in interaction with host"/>
    <property type="evidence" value="ECO:0007669"/>
    <property type="project" value="TreeGrafter"/>
</dbReference>
<dbReference type="InterPro" id="IPR052336">
    <property type="entry name" value="MlaD_Phospholipid_Transporter"/>
</dbReference>
<reference evidence="6" key="1">
    <citation type="submission" date="2016-10" db="EMBL/GenBank/DDBJ databases">
        <authorList>
            <person name="Varghese N."/>
            <person name="Submissions S."/>
        </authorList>
    </citation>
    <scope>NUCLEOTIDE SEQUENCE [LARGE SCALE GENOMIC DNA]</scope>
    <source>
        <strain evidence="6">IBRC-M 10403</strain>
    </source>
</reference>
<accession>A0A1G6YRR4</accession>
<evidence type="ECO:0000313" key="5">
    <source>
        <dbReference type="EMBL" id="SDD93058.1"/>
    </source>
</evidence>
<dbReference type="InterPro" id="IPR003399">
    <property type="entry name" value="Mce/MlaD"/>
</dbReference>
<evidence type="ECO:0000256" key="2">
    <source>
        <dbReference type="SAM" id="Phobius"/>
    </source>
</evidence>
<keyword evidence="2" id="KW-0472">Membrane</keyword>
<dbReference type="GO" id="GO:0005576">
    <property type="term" value="C:extracellular region"/>
    <property type="evidence" value="ECO:0007669"/>
    <property type="project" value="TreeGrafter"/>
</dbReference>
<dbReference type="EMBL" id="FMZZ01000023">
    <property type="protein sequence ID" value="SDD93058.1"/>
    <property type="molecule type" value="Genomic_DNA"/>
</dbReference>
<evidence type="ECO:0000256" key="1">
    <source>
        <dbReference type="SAM" id="MobiDB-lite"/>
    </source>
</evidence>
<name>A0A1G6YRR4_9PSEU</name>
<keyword evidence="6" id="KW-1185">Reference proteome</keyword>